<gene>
    <name evidence="1" type="ORF">A2801_00610</name>
</gene>
<proteinExistence type="predicted"/>
<comment type="caution">
    <text evidence="1">The sequence shown here is derived from an EMBL/GenBank/DDBJ whole genome shotgun (WGS) entry which is preliminary data.</text>
</comment>
<dbReference type="Proteomes" id="UP000177263">
    <property type="component" value="Unassembled WGS sequence"/>
</dbReference>
<sequence>MKKALLLIPLVIVIVTIGVIVWVQSAYSIPLPTTFESCIASGGTMTKDTLPRECVLANGSIFVETAVAENDLFLQNLDLVGYVGEHFVFDLPRAWVVTQNSSIDLTITTDNTLLSPIFLGFTEGNIEDLRAIENRPSDISGQGFFFAGEVQGLKRNKLSDDELTLTYEYYLPGRNQSEVLKLMVDVKNVDDNTQMREVEALLDQLMSSVRYDVTS</sequence>
<evidence type="ECO:0000313" key="2">
    <source>
        <dbReference type="Proteomes" id="UP000177263"/>
    </source>
</evidence>
<dbReference type="STRING" id="1802500.A2801_00610"/>
<evidence type="ECO:0000313" key="1">
    <source>
        <dbReference type="EMBL" id="OGM29658.1"/>
    </source>
</evidence>
<protein>
    <submittedName>
        <fullName evidence="1">Uncharacterized protein</fullName>
    </submittedName>
</protein>
<reference evidence="1 2" key="1">
    <citation type="journal article" date="2016" name="Nat. Commun.">
        <title>Thousands of microbial genomes shed light on interconnected biogeochemical processes in an aquifer system.</title>
        <authorList>
            <person name="Anantharaman K."/>
            <person name="Brown C.T."/>
            <person name="Hug L.A."/>
            <person name="Sharon I."/>
            <person name="Castelle C.J."/>
            <person name="Probst A.J."/>
            <person name="Thomas B.C."/>
            <person name="Singh A."/>
            <person name="Wilkins M.J."/>
            <person name="Karaoz U."/>
            <person name="Brodie E.L."/>
            <person name="Williams K.H."/>
            <person name="Hubbard S.S."/>
            <person name="Banfield J.F."/>
        </authorList>
    </citation>
    <scope>NUCLEOTIDE SEQUENCE [LARGE SCALE GENOMIC DNA]</scope>
</reference>
<name>A0A1F7YSK6_9BACT</name>
<dbReference type="AlphaFoldDB" id="A0A1F7YSK6"/>
<organism evidence="1 2">
    <name type="scientific">Candidatus Woesebacteria bacterium RIFCSPHIGHO2_01_FULL_41_10</name>
    <dbReference type="NCBI Taxonomy" id="1802500"/>
    <lineage>
        <taxon>Bacteria</taxon>
        <taxon>Candidatus Woeseibacteriota</taxon>
    </lineage>
</organism>
<accession>A0A1F7YSK6</accession>
<dbReference type="EMBL" id="MGGM01000010">
    <property type="protein sequence ID" value="OGM29658.1"/>
    <property type="molecule type" value="Genomic_DNA"/>
</dbReference>